<dbReference type="InterPro" id="IPR036390">
    <property type="entry name" value="WH_DNA-bd_sf"/>
</dbReference>
<name>A0A953I745_SYMTR</name>
<dbReference type="SUPFAM" id="SSF46785">
    <property type="entry name" value="Winged helix' DNA-binding domain"/>
    <property type="match status" value="1"/>
</dbReference>
<dbReference type="AlphaFoldDB" id="A0A953I745"/>
<dbReference type="InterPro" id="IPR052509">
    <property type="entry name" value="Metal_resp_DNA-bind_regulator"/>
</dbReference>
<dbReference type="InterPro" id="IPR005149">
    <property type="entry name" value="Tscrpt_reg_PadR_N"/>
</dbReference>
<dbReference type="Proteomes" id="UP000732377">
    <property type="component" value="Unassembled WGS sequence"/>
</dbReference>
<dbReference type="Gene3D" id="1.10.10.10">
    <property type="entry name" value="Winged helix-like DNA-binding domain superfamily/Winged helix DNA-binding domain"/>
    <property type="match status" value="1"/>
</dbReference>
<reference evidence="2" key="1">
    <citation type="submission" date="2017-11" db="EMBL/GenBank/DDBJ databases">
        <title>Three new genomes from thermophilic consortium.</title>
        <authorList>
            <person name="Quaggio R."/>
            <person name="Amgarten D."/>
            <person name="Setubal J.C."/>
        </authorList>
    </citation>
    <scope>NUCLEOTIDE SEQUENCE</scope>
    <source>
        <strain evidence="2">ZCTH01-B2</strain>
    </source>
</reference>
<proteinExistence type="predicted"/>
<gene>
    <name evidence="2" type="ORF">CWE10_18255</name>
</gene>
<evidence type="ECO:0000259" key="1">
    <source>
        <dbReference type="Pfam" id="PF03551"/>
    </source>
</evidence>
<organism evidence="2 3">
    <name type="scientific">Symbiobacterium thermophilum</name>
    <dbReference type="NCBI Taxonomy" id="2734"/>
    <lineage>
        <taxon>Bacteria</taxon>
        <taxon>Bacillati</taxon>
        <taxon>Bacillota</taxon>
        <taxon>Clostridia</taxon>
        <taxon>Eubacteriales</taxon>
        <taxon>Symbiobacteriaceae</taxon>
        <taxon>Symbiobacterium</taxon>
    </lineage>
</organism>
<protein>
    <submittedName>
        <fullName evidence="2">PadR family transcriptional regulator</fullName>
    </submittedName>
</protein>
<accession>A0A953I745</accession>
<dbReference type="InterPro" id="IPR036388">
    <property type="entry name" value="WH-like_DNA-bd_sf"/>
</dbReference>
<dbReference type="PANTHER" id="PTHR33169:SF14">
    <property type="entry name" value="TRANSCRIPTIONAL REGULATOR RV3488"/>
    <property type="match status" value="1"/>
</dbReference>
<feature type="domain" description="Transcription regulator PadR N-terminal" evidence="1">
    <location>
        <begin position="9"/>
        <end position="83"/>
    </location>
</feature>
<evidence type="ECO:0000313" key="2">
    <source>
        <dbReference type="EMBL" id="MBY6278082.1"/>
    </source>
</evidence>
<evidence type="ECO:0000313" key="3">
    <source>
        <dbReference type="Proteomes" id="UP000732377"/>
    </source>
</evidence>
<dbReference type="PANTHER" id="PTHR33169">
    <property type="entry name" value="PADR-FAMILY TRANSCRIPTIONAL REGULATOR"/>
    <property type="match status" value="1"/>
</dbReference>
<dbReference type="EMBL" id="PIUK01000333">
    <property type="protein sequence ID" value="MBY6278082.1"/>
    <property type="molecule type" value="Genomic_DNA"/>
</dbReference>
<comment type="caution">
    <text evidence="2">The sequence shown here is derived from an EMBL/GenBank/DDBJ whole genome shotgun (WGS) entry which is preliminary data.</text>
</comment>
<dbReference type="Pfam" id="PF03551">
    <property type="entry name" value="PadR"/>
    <property type="match status" value="1"/>
</dbReference>
<sequence length="111" mass="12678">MYRFVEPVVLYALKRKGESHGYDLAGVVRECALTESEIERASLYRTLKHLEAAGHVTSRWEADQSGPARRLYRLTESGEQYLGEWVETLDRLSQAMARFVAEARSLGEDSR</sequence>